<feature type="transmembrane region" description="Helical" evidence="1">
    <location>
        <begin position="166"/>
        <end position="182"/>
    </location>
</feature>
<name>A0A5C6FXK7_9PLAN</name>
<dbReference type="Proteomes" id="UP000316476">
    <property type="component" value="Unassembled WGS sequence"/>
</dbReference>
<feature type="transmembrane region" description="Helical" evidence="1">
    <location>
        <begin position="277"/>
        <end position="295"/>
    </location>
</feature>
<feature type="transmembrane region" description="Helical" evidence="1">
    <location>
        <begin position="80"/>
        <end position="98"/>
    </location>
</feature>
<evidence type="ECO:0000256" key="1">
    <source>
        <dbReference type="SAM" id="Phobius"/>
    </source>
</evidence>
<sequence>MNNPSDDSRGDVPNVSALTATKTGRVVSIDVFRGMVMFLMLAEMMHLDQLGDHFPDSTICQWISFHTSHIAWEGGSLHDMIQPGFTFLVGVALPFSIASRRRHGSSDTKLFLHALWRAAVLVLLGIGLRSLGHDSTQFRFDDTLTQIGLGYPIAFVIALLSPRWNVIALAVVLIGFWAWYAASAPPQDDFDYAAVGVPQDWPHHHDGFASRWNKNSNPSWRLEVWWMNLFPREEPFVCNGGGYCTISFIPTLGTMLLGIFAGRWFRDIRSFGGRMKRLLLAASICFVMGWFLGWTDLCPIVKRIWTPSWTLVSGAVCFLWLALLHWICDQHKWQSWSFPFVVIGANSILAYVFSWTIVEPIRDVLFCHLGRDSFAWFGPASISTVSGAITLLIIFGMLLWLYRRRVFIKI</sequence>
<dbReference type="PANTHER" id="PTHR31061">
    <property type="entry name" value="LD22376P"/>
    <property type="match status" value="1"/>
</dbReference>
<feature type="transmembrane region" description="Helical" evidence="1">
    <location>
        <begin position="110"/>
        <end position="131"/>
    </location>
</feature>
<dbReference type="AlphaFoldDB" id="A0A5C6FXK7"/>
<reference evidence="2 3" key="1">
    <citation type="submission" date="2019-02" db="EMBL/GenBank/DDBJ databases">
        <title>Deep-cultivation of Planctomycetes and their phenomic and genomic characterization uncovers novel biology.</title>
        <authorList>
            <person name="Wiegand S."/>
            <person name="Jogler M."/>
            <person name="Boedeker C."/>
            <person name="Pinto D."/>
            <person name="Vollmers J."/>
            <person name="Rivas-Marin E."/>
            <person name="Kohn T."/>
            <person name="Peeters S.H."/>
            <person name="Heuer A."/>
            <person name="Rast P."/>
            <person name="Oberbeckmann S."/>
            <person name="Bunk B."/>
            <person name="Jeske O."/>
            <person name="Meyerdierks A."/>
            <person name="Storesund J.E."/>
            <person name="Kallscheuer N."/>
            <person name="Luecker S."/>
            <person name="Lage O.M."/>
            <person name="Pohl T."/>
            <person name="Merkel B.J."/>
            <person name="Hornburger P."/>
            <person name="Mueller R.-W."/>
            <person name="Bruemmer F."/>
            <person name="Labrenz M."/>
            <person name="Spormann A.M."/>
            <person name="Op Den Camp H."/>
            <person name="Overmann J."/>
            <person name="Amann R."/>
            <person name="Jetten M.S.M."/>
            <person name="Mascher T."/>
            <person name="Medema M.H."/>
            <person name="Devos D.P."/>
            <person name="Kaster A.-K."/>
            <person name="Ovreas L."/>
            <person name="Rohde M."/>
            <person name="Galperin M.Y."/>
            <person name="Jogler C."/>
        </authorList>
    </citation>
    <scope>NUCLEOTIDE SEQUENCE [LARGE SCALE GENOMIC DNA]</scope>
    <source>
        <strain evidence="2 3">V7</strain>
    </source>
</reference>
<gene>
    <name evidence="2" type="ORF">V7x_16150</name>
</gene>
<feature type="transmembrane region" description="Helical" evidence="1">
    <location>
        <begin position="340"/>
        <end position="358"/>
    </location>
</feature>
<organism evidence="2 3">
    <name type="scientific">Crateriforma conspicua</name>
    <dbReference type="NCBI Taxonomy" id="2527996"/>
    <lineage>
        <taxon>Bacteria</taxon>
        <taxon>Pseudomonadati</taxon>
        <taxon>Planctomycetota</taxon>
        <taxon>Planctomycetia</taxon>
        <taxon>Planctomycetales</taxon>
        <taxon>Planctomycetaceae</taxon>
        <taxon>Crateriforma</taxon>
    </lineage>
</organism>
<feature type="transmembrane region" description="Helical" evidence="1">
    <location>
        <begin position="307"/>
        <end position="328"/>
    </location>
</feature>
<proteinExistence type="predicted"/>
<feature type="transmembrane region" description="Helical" evidence="1">
    <location>
        <begin position="240"/>
        <end position="265"/>
    </location>
</feature>
<keyword evidence="1" id="KW-0472">Membrane</keyword>
<protein>
    <recommendedName>
        <fullName evidence="4">DUF5009 domain-containing protein</fullName>
    </recommendedName>
</protein>
<keyword evidence="1" id="KW-0812">Transmembrane</keyword>
<feature type="transmembrane region" description="Helical" evidence="1">
    <location>
        <begin position="143"/>
        <end position="161"/>
    </location>
</feature>
<dbReference type="PANTHER" id="PTHR31061:SF24">
    <property type="entry name" value="LD22376P"/>
    <property type="match status" value="1"/>
</dbReference>
<feature type="transmembrane region" description="Helical" evidence="1">
    <location>
        <begin position="378"/>
        <end position="402"/>
    </location>
</feature>
<accession>A0A5C6FXK7</accession>
<evidence type="ECO:0008006" key="4">
    <source>
        <dbReference type="Google" id="ProtNLM"/>
    </source>
</evidence>
<comment type="caution">
    <text evidence="2">The sequence shown here is derived from an EMBL/GenBank/DDBJ whole genome shotgun (WGS) entry which is preliminary data.</text>
</comment>
<dbReference type="RefSeq" id="WP_197136462.1">
    <property type="nucleotide sequence ID" value="NZ_SJPZ01000001.1"/>
</dbReference>
<evidence type="ECO:0000313" key="3">
    <source>
        <dbReference type="Proteomes" id="UP000316476"/>
    </source>
</evidence>
<evidence type="ECO:0000313" key="2">
    <source>
        <dbReference type="EMBL" id="TWU66058.1"/>
    </source>
</evidence>
<keyword evidence="1" id="KW-1133">Transmembrane helix</keyword>
<dbReference type="EMBL" id="SJPZ01000001">
    <property type="protein sequence ID" value="TWU66058.1"/>
    <property type="molecule type" value="Genomic_DNA"/>
</dbReference>